<accession>M3AKH1</accession>
<sequence>MTVITIRELLLNRGSGRRATAMVGASNSSGVVSSLSFKRRTQHPEFWYLTGTFDGMIVVGTRSEESIRIESMYDDPRWQWMAWEGWVGRVYAGNRLWYAPLFGMLRGVCVRRWKDYNDKCCMSCWKSKYMPTTMPGFPATEVIVDASDINI</sequence>
<reference evidence="1 2" key="1">
    <citation type="journal article" date="2012" name="PLoS Pathog.">
        <title>Diverse lifestyles and strategies of plant pathogenesis encoded in the genomes of eighteen Dothideomycetes fungi.</title>
        <authorList>
            <person name="Ohm R.A."/>
            <person name="Feau N."/>
            <person name="Henrissat B."/>
            <person name="Schoch C.L."/>
            <person name="Horwitz B.A."/>
            <person name="Barry K.W."/>
            <person name="Condon B.J."/>
            <person name="Copeland A.C."/>
            <person name="Dhillon B."/>
            <person name="Glaser F."/>
            <person name="Hesse C.N."/>
            <person name="Kosti I."/>
            <person name="LaButti K."/>
            <person name="Lindquist E.A."/>
            <person name="Lucas S."/>
            <person name="Salamov A.A."/>
            <person name="Bradshaw R.E."/>
            <person name="Ciuffetti L."/>
            <person name="Hamelin R.C."/>
            <person name="Kema G.H.J."/>
            <person name="Lawrence C."/>
            <person name="Scott J.A."/>
            <person name="Spatafora J.W."/>
            <person name="Turgeon B.G."/>
            <person name="de Wit P.J.G.M."/>
            <person name="Zhong S."/>
            <person name="Goodwin S.B."/>
            <person name="Grigoriev I.V."/>
        </authorList>
    </citation>
    <scope>NUCLEOTIDE SEQUENCE [LARGE SCALE GENOMIC DNA]</scope>
    <source>
        <strain evidence="1 2">CIRAD86</strain>
    </source>
</reference>
<dbReference type="VEuPathDB" id="FungiDB:MYCFIDRAFT_179155"/>
<dbReference type="RefSeq" id="XP_007931454.1">
    <property type="nucleotide sequence ID" value="XM_007933263.1"/>
</dbReference>
<dbReference type="GeneID" id="19334064"/>
<dbReference type="HOGENOM" id="CLU_1732273_0_0_1"/>
<proteinExistence type="predicted"/>
<dbReference type="Proteomes" id="UP000016932">
    <property type="component" value="Unassembled WGS sequence"/>
</dbReference>
<protein>
    <submittedName>
        <fullName evidence="1">Uncharacterized protein</fullName>
    </submittedName>
</protein>
<dbReference type="AlphaFoldDB" id="M3AKH1"/>
<organism evidence="1 2">
    <name type="scientific">Pseudocercospora fijiensis (strain CIRAD86)</name>
    <name type="common">Black leaf streak disease fungus</name>
    <name type="synonym">Mycosphaerella fijiensis</name>
    <dbReference type="NCBI Taxonomy" id="383855"/>
    <lineage>
        <taxon>Eukaryota</taxon>
        <taxon>Fungi</taxon>
        <taxon>Dikarya</taxon>
        <taxon>Ascomycota</taxon>
        <taxon>Pezizomycotina</taxon>
        <taxon>Dothideomycetes</taxon>
        <taxon>Dothideomycetidae</taxon>
        <taxon>Mycosphaerellales</taxon>
        <taxon>Mycosphaerellaceae</taxon>
        <taxon>Pseudocercospora</taxon>
    </lineage>
</organism>
<dbReference type="EMBL" id="KB446564">
    <property type="protein sequence ID" value="EME77658.1"/>
    <property type="molecule type" value="Genomic_DNA"/>
</dbReference>
<keyword evidence="2" id="KW-1185">Reference proteome</keyword>
<evidence type="ECO:0000313" key="1">
    <source>
        <dbReference type="EMBL" id="EME77658.1"/>
    </source>
</evidence>
<gene>
    <name evidence="1" type="ORF">MYCFIDRAFT_179155</name>
</gene>
<name>M3AKH1_PSEFD</name>
<dbReference type="KEGG" id="pfj:MYCFIDRAFT_179155"/>
<evidence type="ECO:0000313" key="2">
    <source>
        <dbReference type="Proteomes" id="UP000016932"/>
    </source>
</evidence>